<proteinExistence type="predicted"/>
<dbReference type="PANTHER" id="PTHR24171">
    <property type="entry name" value="ANKYRIN REPEAT DOMAIN-CONTAINING PROTEIN 39-RELATED"/>
    <property type="match status" value="1"/>
</dbReference>
<dbReference type="Proteomes" id="UP000472275">
    <property type="component" value="Chromosome 13"/>
</dbReference>
<name>A0A663EQS3_AQUCH</name>
<sequence length="209" mass="22127">MAAGRRSPPGPCCPSRVAVPSVHQSLPEMDFERGIWSAARDGDEPRVLQLLERRGEPSQPDLAGYTALHYASRNGHLGVCRLLLQRGARCDARTPGGATPLHRASYCGHLAVARLLLDHGADPAATDEDGRTSLHKAAEQGHRGALRPLPAAQPGVGRHPRRQGSATPRRGRPGGAGPVGYLRGTRRSLESRSHRAAGDTVPPDPVGDG</sequence>
<dbReference type="Ensembl" id="ENSACCT00020014842.1">
    <property type="protein sequence ID" value="ENSACCP00020014214.1"/>
    <property type="gene ID" value="ENSACCG00020009804.1"/>
</dbReference>
<evidence type="ECO:0000313" key="6">
    <source>
        <dbReference type="Proteomes" id="UP000472275"/>
    </source>
</evidence>
<feature type="repeat" description="ANK" evidence="3">
    <location>
        <begin position="63"/>
        <end position="95"/>
    </location>
</feature>
<dbReference type="SMART" id="SM00248">
    <property type="entry name" value="ANK"/>
    <property type="match status" value="3"/>
</dbReference>
<evidence type="ECO:0000256" key="3">
    <source>
        <dbReference type="PROSITE-ProRule" id="PRU00023"/>
    </source>
</evidence>
<gene>
    <name evidence="5" type="primary">ANKRD39</name>
</gene>
<feature type="compositionally biased region" description="Basic and acidic residues" evidence="4">
    <location>
        <begin position="187"/>
        <end position="197"/>
    </location>
</feature>
<dbReference type="InParanoid" id="A0A663EQS3"/>
<feature type="compositionally biased region" description="Basic and acidic residues" evidence="4">
    <location>
        <begin position="128"/>
        <end position="142"/>
    </location>
</feature>
<keyword evidence="1" id="KW-0677">Repeat</keyword>
<keyword evidence="6" id="KW-1185">Reference proteome</keyword>
<dbReference type="Gene3D" id="1.25.40.20">
    <property type="entry name" value="Ankyrin repeat-containing domain"/>
    <property type="match status" value="1"/>
</dbReference>
<feature type="region of interest" description="Disordered" evidence="4">
    <location>
        <begin position="123"/>
        <end position="209"/>
    </location>
</feature>
<accession>A0A663EQS3</accession>
<evidence type="ECO:0000256" key="2">
    <source>
        <dbReference type="ARBA" id="ARBA00023043"/>
    </source>
</evidence>
<dbReference type="Pfam" id="PF12796">
    <property type="entry name" value="Ank_2"/>
    <property type="match status" value="1"/>
</dbReference>
<dbReference type="AlphaFoldDB" id="A0A663EQS3"/>
<dbReference type="SUPFAM" id="SSF48403">
    <property type="entry name" value="Ankyrin repeat"/>
    <property type="match status" value="1"/>
</dbReference>
<evidence type="ECO:0000256" key="1">
    <source>
        <dbReference type="ARBA" id="ARBA00022737"/>
    </source>
</evidence>
<dbReference type="PROSITE" id="PS50297">
    <property type="entry name" value="ANK_REP_REGION"/>
    <property type="match status" value="2"/>
</dbReference>
<dbReference type="PANTHER" id="PTHR24171:SF9">
    <property type="entry name" value="ANKYRIN REPEAT DOMAIN-CONTAINING PROTEIN 39"/>
    <property type="match status" value="1"/>
</dbReference>
<feature type="repeat" description="ANK" evidence="3">
    <location>
        <begin position="96"/>
        <end position="128"/>
    </location>
</feature>
<keyword evidence="2 3" id="KW-0040">ANK repeat</keyword>
<reference evidence="5" key="1">
    <citation type="submission" date="2025-08" db="UniProtKB">
        <authorList>
            <consortium name="Ensembl"/>
        </authorList>
    </citation>
    <scope>IDENTIFICATION</scope>
</reference>
<dbReference type="InterPro" id="IPR002110">
    <property type="entry name" value="Ankyrin_rpt"/>
</dbReference>
<dbReference type="PRINTS" id="PR01415">
    <property type="entry name" value="ANKYRIN"/>
</dbReference>
<dbReference type="InterPro" id="IPR036770">
    <property type="entry name" value="Ankyrin_rpt-contain_sf"/>
</dbReference>
<evidence type="ECO:0000256" key="4">
    <source>
        <dbReference type="SAM" id="MobiDB-lite"/>
    </source>
</evidence>
<protein>
    <submittedName>
        <fullName evidence="5">Ankyrin repeat domain 39</fullName>
    </submittedName>
</protein>
<organism evidence="5 6">
    <name type="scientific">Aquila chrysaetos chrysaetos</name>
    <dbReference type="NCBI Taxonomy" id="223781"/>
    <lineage>
        <taxon>Eukaryota</taxon>
        <taxon>Metazoa</taxon>
        <taxon>Chordata</taxon>
        <taxon>Craniata</taxon>
        <taxon>Vertebrata</taxon>
        <taxon>Euteleostomi</taxon>
        <taxon>Archelosauria</taxon>
        <taxon>Archosauria</taxon>
        <taxon>Dinosauria</taxon>
        <taxon>Saurischia</taxon>
        <taxon>Theropoda</taxon>
        <taxon>Coelurosauria</taxon>
        <taxon>Aves</taxon>
        <taxon>Neognathae</taxon>
        <taxon>Neoaves</taxon>
        <taxon>Telluraves</taxon>
        <taxon>Accipitrimorphae</taxon>
        <taxon>Accipitriformes</taxon>
        <taxon>Accipitridae</taxon>
        <taxon>Accipitrinae</taxon>
        <taxon>Aquila</taxon>
    </lineage>
</organism>
<dbReference type="PROSITE" id="PS50088">
    <property type="entry name" value="ANK_REPEAT"/>
    <property type="match status" value="2"/>
</dbReference>
<evidence type="ECO:0000313" key="5">
    <source>
        <dbReference type="Ensembl" id="ENSACCP00020014214.1"/>
    </source>
</evidence>
<dbReference type="GeneTree" id="ENSGT00940000160547"/>
<reference evidence="5" key="2">
    <citation type="submission" date="2025-09" db="UniProtKB">
        <authorList>
            <consortium name="Ensembl"/>
        </authorList>
    </citation>
    <scope>IDENTIFICATION</scope>
</reference>